<keyword evidence="2" id="KW-1133">Transmembrane helix</keyword>
<feature type="region of interest" description="Disordered" evidence="1">
    <location>
        <begin position="171"/>
        <end position="191"/>
    </location>
</feature>
<evidence type="ECO:0000313" key="3">
    <source>
        <dbReference type="EMBL" id="VDH99524.1"/>
    </source>
</evidence>
<name>A0A8B6C3F4_MYTGA</name>
<comment type="caution">
    <text evidence="3">The sequence shown here is derived from an EMBL/GenBank/DDBJ whole genome shotgun (WGS) entry which is preliminary data.</text>
</comment>
<keyword evidence="4" id="KW-1185">Reference proteome</keyword>
<evidence type="ECO:0000313" key="4">
    <source>
        <dbReference type="Proteomes" id="UP000596742"/>
    </source>
</evidence>
<dbReference type="AlphaFoldDB" id="A0A8B6C3F4"/>
<reference evidence="3" key="1">
    <citation type="submission" date="2018-11" db="EMBL/GenBank/DDBJ databases">
        <authorList>
            <person name="Alioto T."/>
            <person name="Alioto T."/>
        </authorList>
    </citation>
    <scope>NUCLEOTIDE SEQUENCE</scope>
</reference>
<accession>A0A8B6C3F4</accession>
<keyword evidence="2" id="KW-0812">Transmembrane</keyword>
<feature type="transmembrane region" description="Helical" evidence="2">
    <location>
        <begin position="13"/>
        <end position="34"/>
    </location>
</feature>
<gene>
    <name evidence="3" type="ORF">MGAL_10B080471</name>
</gene>
<protein>
    <submittedName>
        <fullName evidence="3">Uncharacterized protein</fullName>
    </submittedName>
</protein>
<proteinExistence type="predicted"/>
<evidence type="ECO:0000256" key="2">
    <source>
        <dbReference type="SAM" id="Phobius"/>
    </source>
</evidence>
<feature type="compositionally biased region" description="Low complexity" evidence="1">
    <location>
        <begin position="177"/>
        <end position="188"/>
    </location>
</feature>
<dbReference type="OrthoDB" id="6187003at2759"/>
<dbReference type="Proteomes" id="UP000596742">
    <property type="component" value="Unassembled WGS sequence"/>
</dbReference>
<evidence type="ECO:0000256" key="1">
    <source>
        <dbReference type="SAM" id="MobiDB-lite"/>
    </source>
</evidence>
<dbReference type="EMBL" id="UYJE01001148">
    <property type="protein sequence ID" value="VDH99524.1"/>
    <property type="molecule type" value="Genomic_DNA"/>
</dbReference>
<keyword evidence="2" id="KW-0472">Membrane</keyword>
<dbReference type="PROSITE" id="PS51257">
    <property type="entry name" value="PROKAR_LIPOPROTEIN"/>
    <property type="match status" value="1"/>
</dbReference>
<organism evidence="3 4">
    <name type="scientific">Mytilus galloprovincialis</name>
    <name type="common">Mediterranean mussel</name>
    <dbReference type="NCBI Taxonomy" id="29158"/>
    <lineage>
        <taxon>Eukaryota</taxon>
        <taxon>Metazoa</taxon>
        <taxon>Spiralia</taxon>
        <taxon>Lophotrochozoa</taxon>
        <taxon>Mollusca</taxon>
        <taxon>Bivalvia</taxon>
        <taxon>Autobranchia</taxon>
        <taxon>Pteriomorphia</taxon>
        <taxon>Mytilida</taxon>
        <taxon>Mytiloidea</taxon>
        <taxon>Mytilidae</taxon>
        <taxon>Mytilinae</taxon>
        <taxon>Mytilus</taxon>
    </lineage>
</organism>
<sequence length="283" mass="32338">MKICFSTFSSTNLIIYCLAAACFILILALCYFFNKHRLNAKQKKLHVITSPENIALNDKPNDEDNEMESDLYMYHVIDESQMVESCDKPKKPNVYLDVVSSSVSDSSDIEDKTKDTNEYLHPYHSLVGKKDSHDYEGESNFRDKTEDGYLHPYNVLLEKRKSVKHDYEKGVIRTNGSNSPSSTSSLPNSDKEGYMHMYQQLEKEMKRKSHQYEISAEINITAGRSNSFNVVMNGNSTTTPNGDFKIKNELKLPTTMASMSKLLDQENYRNSIEDDCKTKGQTL</sequence>